<name>A0ABY6ZA35_9BACL</name>
<dbReference type="CDD" id="cd16013">
    <property type="entry name" value="AcpA"/>
    <property type="match status" value="1"/>
</dbReference>
<feature type="region of interest" description="Disordered" evidence="2">
    <location>
        <begin position="90"/>
        <end position="113"/>
    </location>
</feature>
<evidence type="ECO:0000259" key="4">
    <source>
        <dbReference type="Pfam" id="PF07833"/>
    </source>
</evidence>
<sequence>MRKLVKSATLSASSAVLLALSAGPVASAATAASEPTTTTPIQHVVVIFDENISFDHYFGTYPNATNPDGEAPFYPAPNTPSVNGLTGSLLTNNPNGTNPQRLDPSQPITQSNDHGYTAEQTAADNGKMDNFIKGTGRGNSVVLNYYDGNTVTGIWNYAQHYALNDNSFGTNYGPSSVGAVNLISGQTAGATVYADNVTKSQTVLKPGDTNFPTSSVSANGTLVGDQDPYYDNFSKGPTVAMSGKNVGDLLNAKNVTWGWFEGGFANTSTKSNNVGGSASTDYSAHHEPFQYYKSTANPNHLPPTSTAMIGKADQANHQYDITDFWKAADAGNMPAVSFLKAPEYEDGHASYSDPTDEQKWIVDTINHIQSLPDWQNTAIIVSYDDSDGWYDHVLGPLVNGSNDPNYDTLAGKGDAGKPVLGTYEDRAGYGPRLPLLVISPYAKRNYVDNTLTDQTSILRFIEDNWDLGRIGDGSFDAIAGSLNNMFDFTDGPQNGKLMLDSSTGEPVSPDVAPYSANGFTYMSMSNLAQNLDVSFSQDKHDVWFDYNGSHVVIPMHGNHATVDGQSVELGAPLQTVKGALTVPIDNLAVVLGVKVVNYKNSVLFDAGN</sequence>
<dbReference type="InterPro" id="IPR007312">
    <property type="entry name" value="Phosphoesterase"/>
</dbReference>
<dbReference type="PANTHER" id="PTHR31956">
    <property type="entry name" value="NON-SPECIFIC PHOSPHOLIPASE C4-RELATED"/>
    <property type="match status" value="1"/>
</dbReference>
<keyword evidence="1" id="KW-0378">Hydrolase</keyword>
<feature type="compositionally biased region" description="Polar residues" evidence="2">
    <location>
        <begin position="90"/>
        <end position="100"/>
    </location>
</feature>
<reference evidence="5" key="1">
    <citation type="submission" date="2022-08" db="EMBL/GenBank/DDBJ databases">
        <title>Alicyclobacillus dauci DSM2870, complete genome.</title>
        <authorList>
            <person name="Wang Q."/>
            <person name="Cai R."/>
            <person name="Wang Z."/>
        </authorList>
    </citation>
    <scope>NUCLEOTIDE SEQUENCE</scope>
    <source>
        <strain evidence="5">DSM 28700</strain>
    </source>
</reference>
<dbReference type="Proteomes" id="UP001164803">
    <property type="component" value="Chromosome"/>
</dbReference>
<keyword evidence="6" id="KW-1185">Reference proteome</keyword>
<dbReference type="Pfam" id="PF07833">
    <property type="entry name" value="Cu_amine_oxidN1"/>
    <property type="match status" value="1"/>
</dbReference>
<proteinExistence type="predicted"/>
<dbReference type="InterPro" id="IPR012854">
    <property type="entry name" value="Cu_amine_oxidase-like_N"/>
</dbReference>
<dbReference type="InterPro" id="IPR017850">
    <property type="entry name" value="Alkaline_phosphatase_core_sf"/>
</dbReference>
<accession>A0ABY6ZA35</accession>
<feature type="domain" description="Copper amine oxidase-like N-terminal" evidence="4">
    <location>
        <begin position="504"/>
        <end position="595"/>
    </location>
</feature>
<feature type="signal peptide" evidence="3">
    <location>
        <begin position="1"/>
        <end position="28"/>
    </location>
</feature>
<dbReference type="Pfam" id="PF04185">
    <property type="entry name" value="Phosphoesterase"/>
    <property type="match status" value="1"/>
</dbReference>
<keyword evidence="3" id="KW-0732">Signal</keyword>
<evidence type="ECO:0000313" key="6">
    <source>
        <dbReference type="Proteomes" id="UP001164803"/>
    </source>
</evidence>
<evidence type="ECO:0000256" key="2">
    <source>
        <dbReference type="SAM" id="MobiDB-lite"/>
    </source>
</evidence>
<protein>
    <submittedName>
        <fullName evidence="5">Stalk domain-containing protein</fullName>
    </submittedName>
</protein>
<evidence type="ECO:0000256" key="3">
    <source>
        <dbReference type="SAM" id="SignalP"/>
    </source>
</evidence>
<evidence type="ECO:0000313" key="5">
    <source>
        <dbReference type="EMBL" id="WAH38960.1"/>
    </source>
</evidence>
<dbReference type="PANTHER" id="PTHR31956:SF1">
    <property type="entry name" value="NON-SPECIFIC PHOSPHOLIPASE C1"/>
    <property type="match status" value="1"/>
</dbReference>
<dbReference type="EMBL" id="CP104064">
    <property type="protein sequence ID" value="WAH38960.1"/>
    <property type="molecule type" value="Genomic_DNA"/>
</dbReference>
<dbReference type="SUPFAM" id="SSF55383">
    <property type="entry name" value="Copper amine oxidase, domain N"/>
    <property type="match status" value="1"/>
</dbReference>
<dbReference type="Gene3D" id="3.40.720.10">
    <property type="entry name" value="Alkaline Phosphatase, subunit A"/>
    <property type="match status" value="2"/>
</dbReference>
<dbReference type="InterPro" id="IPR036582">
    <property type="entry name" value="Mao_N_sf"/>
</dbReference>
<dbReference type="Gene3D" id="3.30.457.10">
    <property type="entry name" value="Copper amine oxidase-like, N-terminal domain"/>
    <property type="match status" value="1"/>
</dbReference>
<evidence type="ECO:0000256" key="1">
    <source>
        <dbReference type="ARBA" id="ARBA00022801"/>
    </source>
</evidence>
<organism evidence="5 6">
    <name type="scientific">Alicyclobacillus dauci</name>
    <dbReference type="NCBI Taxonomy" id="1475485"/>
    <lineage>
        <taxon>Bacteria</taxon>
        <taxon>Bacillati</taxon>
        <taxon>Bacillota</taxon>
        <taxon>Bacilli</taxon>
        <taxon>Bacillales</taxon>
        <taxon>Alicyclobacillaceae</taxon>
        <taxon>Alicyclobacillus</taxon>
    </lineage>
</organism>
<feature type="chain" id="PRO_5045779639" evidence="3">
    <location>
        <begin position="29"/>
        <end position="608"/>
    </location>
</feature>
<gene>
    <name evidence="5" type="ORF">NZD86_11010</name>
</gene>
<dbReference type="RefSeq" id="WP_268046582.1">
    <property type="nucleotide sequence ID" value="NZ_CP104064.1"/>
</dbReference>